<dbReference type="InterPro" id="IPR046357">
    <property type="entry name" value="PPIase_dom_sf"/>
</dbReference>
<feature type="domain" description="PpiC" evidence="2">
    <location>
        <begin position="147"/>
        <end position="236"/>
    </location>
</feature>
<dbReference type="Pfam" id="PF13145">
    <property type="entry name" value="Rotamase_2"/>
    <property type="match status" value="1"/>
</dbReference>
<dbReference type="InterPro" id="IPR023058">
    <property type="entry name" value="PPIase_PpiC_CS"/>
</dbReference>
<dbReference type="PANTHER" id="PTHR47245">
    <property type="entry name" value="PEPTIDYLPROLYL ISOMERASE"/>
    <property type="match status" value="1"/>
</dbReference>
<feature type="compositionally biased region" description="Polar residues" evidence="1">
    <location>
        <begin position="300"/>
        <end position="312"/>
    </location>
</feature>
<dbReference type="SUPFAM" id="SSF54534">
    <property type="entry name" value="FKBP-like"/>
    <property type="match status" value="1"/>
</dbReference>
<dbReference type="Gene3D" id="1.10.8.1040">
    <property type="match status" value="1"/>
</dbReference>
<evidence type="ECO:0000256" key="1">
    <source>
        <dbReference type="SAM" id="MobiDB-lite"/>
    </source>
</evidence>
<dbReference type="PANTHER" id="PTHR47245:SF2">
    <property type="entry name" value="PEPTIDYL-PROLYL CIS-TRANS ISOMERASE HP_0175-RELATED"/>
    <property type="match status" value="1"/>
</dbReference>
<protein>
    <submittedName>
        <fullName evidence="3">Peptidyl-prolyl cis-trans isomerase PpiD</fullName>
        <ecNumber evidence="3">5.2.1.8</ecNumber>
    </submittedName>
</protein>
<dbReference type="SUPFAM" id="SSF109998">
    <property type="entry name" value="Triger factor/SurA peptide-binding domain-like"/>
    <property type="match status" value="1"/>
</dbReference>
<dbReference type="PROSITE" id="PS50198">
    <property type="entry name" value="PPIC_PPIASE_2"/>
    <property type="match status" value="1"/>
</dbReference>
<dbReference type="PROSITE" id="PS01096">
    <property type="entry name" value="PPIC_PPIASE_1"/>
    <property type="match status" value="1"/>
</dbReference>
<feature type="region of interest" description="Disordered" evidence="1">
    <location>
        <begin position="291"/>
        <end position="312"/>
    </location>
</feature>
<dbReference type="Gene3D" id="3.10.50.40">
    <property type="match status" value="1"/>
</dbReference>
<keyword evidence="3" id="KW-0413">Isomerase</keyword>
<dbReference type="GO" id="GO:0003755">
    <property type="term" value="F:peptidyl-prolyl cis-trans isomerase activity"/>
    <property type="evidence" value="ECO:0007669"/>
    <property type="project" value="UniProtKB-EC"/>
</dbReference>
<sequence>MKPLHKLFVATTMILTGTFLPAGIFVSQPASAQEKAGDNKVIAIINGHKITTKEVKLAADDILPNLANVPPKLRYPFIVEYLIERRLLAQQAIRDGMGNENEYKTRIVFYQAKALRDAYFEKKLKASITDEMVRKSYDEQAALVKPVERYRARHILVATEQEAKDIAAKLKKGEKFEALAKQFSLDGSKDFGGDLGYFTADEMVAEFANAAKALKKGAVSGPVKTEFGWHIINLIDRQDGGPRPLEEVKAAIQLVLLRRAVQQKVDELRKQAKIEMIDPGLKEMLIQARKQRDAIEAQQKKSNAKTPKPASN</sequence>
<evidence type="ECO:0000259" key="2">
    <source>
        <dbReference type="PROSITE" id="PS50198"/>
    </source>
</evidence>
<dbReference type="InterPro" id="IPR050245">
    <property type="entry name" value="PrsA_foldase"/>
</dbReference>
<evidence type="ECO:0000313" key="3">
    <source>
        <dbReference type="EMBL" id="VAW00689.1"/>
    </source>
</evidence>
<gene>
    <name evidence="3" type="ORF">MNBD_ALPHA08-199</name>
</gene>
<dbReference type="AlphaFoldDB" id="A0A3B0SIQ9"/>
<dbReference type="EMBL" id="UOEC01000178">
    <property type="protein sequence ID" value="VAW00689.1"/>
    <property type="molecule type" value="Genomic_DNA"/>
</dbReference>
<dbReference type="InterPro" id="IPR027304">
    <property type="entry name" value="Trigger_fact/SurA_dom_sf"/>
</dbReference>
<organism evidence="3">
    <name type="scientific">hydrothermal vent metagenome</name>
    <dbReference type="NCBI Taxonomy" id="652676"/>
    <lineage>
        <taxon>unclassified sequences</taxon>
        <taxon>metagenomes</taxon>
        <taxon>ecological metagenomes</taxon>
    </lineage>
</organism>
<dbReference type="EC" id="5.2.1.8" evidence="3"/>
<dbReference type="InterPro" id="IPR000297">
    <property type="entry name" value="PPIase_PpiC"/>
</dbReference>
<accession>A0A3B0SIQ9</accession>
<proteinExistence type="predicted"/>
<name>A0A3B0SIQ9_9ZZZZ</name>
<reference evidence="3" key="1">
    <citation type="submission" date="2018-06" db="EMBL/GenBank/DDBJ databases">
        <authorList>
            <person name="Zhirakovskaya E."/>
        </authorList>
    </citation>
    <scope>NUCLEOTIDE SEQUENCE</scope>
</reference>